<dbReference type="Proteomes" id="UP000324222">
    <property type="component" value="Unassembled WGS sequence"/>
</dbReference>
<evidence type="ECO:0000313" key="2">
    <source>
        <dbReference type="Proteomes" id="UP000324222"/>
    </source>
</evidence>
<comment type="caution">
    <text evidence="1">The sequence shown here is derived from an EMBL/GenBank/DDBJ whole genome shotgun (WGS) entry which is preliminary data.</text>
</comment>
<organism evidence="1 2">
    <name type="scientific">Portunus trituberculatus</name>
    <name type="common">Swimming crab</name>
    <name type="synonym">Neptunus trituberculatus</name>
    <dbReference type="NCBI Taxonomy" id="210409"/>
    <lineage>
        <taxon>Eukaryota</taxon>
        <taxon>Metazoa</taxon>
        <taxon>Ecdysozoa</taxon>
        <taxon>Arthropoda</taxon>
        <taxon>Crustacea</taxon>
        <taxon>Multicrustacea</taxon>
        <taxon>Malacostraca</taxon>
        <taxon>Eumalacostraca</taxon>
        <taxon>Eucarida</taxon>
        <taxon>Decapoda</taxon>
        <taxon>Pleocyemata</taxon>
        <taxon>Brachyura</taxon>
        <taxon>Eubrachyura</taxon>
        <taxon>Portunoidea</taxon>
        <taxon>Portunidae</taxon>
        <taxon>Portuninae</taxon>
        <taxon>Portunus</taxon>
    </lineage>
</organism>
<dbReference type="AlphaFoldDB" id="A0A5B7FV27"/>
<reference evidence="1 2" key="1">
    <citation type="submission" date="2019-05" db="EMBL/GenBank/DDBJ databases">
        <title>Another draft genome of Portunus trituberculatus and its Hox gene families provides insights of decapod evolution.</title>
        <authorList>
            <person name="Jeong J.-H."/>
            <person name="Song I."/>
            <person name="Kim S."/>
            <person name="Choi T."/>
            <person name="Kim D."/>
            <person name="Ryu S."/>
            <person name="Kim W."/>
        </authorList>
    </citation>
    <scope>NUCLEOTIDE SEQUENCE [LARGE SCALE GENOMIC DNA]</scope>
    <source>
        <tissue evidence="1">Muscle</tissue>
    </source>
</reference>
<dbReference type="EMBL" id="VSRR010008725">
    <property type="protein sequence ID" value="MPC49195.1"/>
    <property type="molecule type" value="Genomic_DNA"/>
</dbReference>
<proteinExistence type="predicted"/>
<name>A0A5B7FV27_PORTR</name>
<sequence>MKLKRAHRIGLPGCSAPRTIVARFEPFSDREIAMRNARKLKGTGIYFNEDLCPASQEIVKNQLPLLKHMS</sequence>
<dbReference type="Gene3D" id="3.30.70.1820">
    <property type="entry name" value="L1 transposable element, RRM domain"/>
    <property type="match status" value="1"/>
</dbReference>
<keyword evidence="2" id="KW-1185">Reference proteome</keyword>
<evidence type="ECO:0000313" key="1">
    <source>
        <dbReference type="EMBL" id="MPC49195.1"/>
    </source>
</evidence>
<gene>
    <name evidence="1" type="ORF">E2C01_042991</name>
</gene>
<accession>A0A5B7FV27</accession>
<protein>
    <submittedName>
        <fullName evidence="1">Uncharacterized protein</fullName>
    </submittedName>
</protein>